<evidence type="ECO:0000256" key="2">
    <source>
        <dbReference type="ARBA" id="ARBA00009109"/>
    </source>
</evidence>
<evidence type="ECO:0008006" key="10">
    <source>
        <dbReference type="Google" id="ProtNLM"/>
    </source>
</evidence>
<feature type="region of interest" description="Disordered" evidence="7">
    <location>
        <begin position="403"/>
        <end position="468"/>
    </location>
</feature>
<evidence type="ECO:0000313" key="9">
    <source>
        <dbReference type="Proteomes" id="UP000694410"/>
    </source>
</evidence>
<dbReference type="Ensembl" id="ENSCCET00000000599.1">
    <property type="protein sequence ID" value="ENSCCEP00000000306.1"/>
    <property type="gene ID" value="ENSCCEG00000000426.1"/>
</dbReference>
<dbReference type="Gene3D" id="3.90.1290.10">
    <property type="entry name" value="Plakin repeat"/>
    <property type="match status" value="3"/>
</dbReference>
<dbReference type="GO" id="GO:1990254">
    <property type="term" value="F:keratin filament binding"/>
    <property type="evidence" value="ECO:0007669"/>
    <property type="project" value="TreeGrafter"/>
</dbReference>
<dbReference type="FunFam" id="3.90.1290.10:FF:000001">
    <property type="entry name" value="Plectin a"/>
    <property type="match status" value="1"/>
</dbReference>
<dbReference type="InterPro" id="IPR043197">
    <property type="entry name" value="Plakin"/>
</dbReference>
<feature type="compositionally biased region" description="Low complexity" evidence="7">
    <location>
        <begin position="411"/>
        <end position="439"/>
    </location>
</feature>
<dbReference type="GO" id="GO:0045110">
    <property type="term" value="P:intermediate filament bundle assembly"/>
    <property type="evidence" value="ECO:0007669"/>
    <property type="project" value="TreeGrafter"/>
</dbReference>
<keyword evidence="3" id="KW-0597">Phosphoprotein</keyword>
<keyword evidence="9" id="KW-1185">Reference proteome</keyword>
<evidence type="ECO:0000256" key="1">
    <source>
        <dbReference type="ARBA" id="ARBA00004282"/>
    </source>
</evidence>
<accession>A0A8C0Z7L0</accession>
<sequence length="500" mass="55440">MNQGLIVKSHGIRLLEAQIATGGIIDPVHSHRVPVEVAYKRGYFNQEMNQILSDPSDDTKGFFDPNTHENLTYMQLLERCVQDPETGLYMLQVVKEGGKYFYIDESTKQALRSKPLQVKVGKFKDQTVSVWEVLCSHYISEQKRKELVMQGEALKVKGLRGEVSVSELFNSEIIDKKTLDQLQDGSLTLASLTKRDTIQRYLDGTGCIAGVLLPLRKEMMSIYQALKKGLLTEQCALGLLEAQAATGFLLDPRNNQKLSVDEAISSGLVGSELREQLLSAEKAVTGYTDPQTGGKISLFQAVRQKVIVRDHGIRLLEAQLATGGIIDPWHGHRLPVEVAYKRGHLDEDMFLLLSDPDHGSKGFIDPNTHEKISYSQLLQRCLIVRDHGIRLLEAQIATGGIIDPVHMPQTPRRNGSRSGNRNGSRSGSWSGPSSPTPSRCRQAASTAGRCPCGSSSSPSLCRRRSEGSCWARCGPGAWRWPSWPRSSPAWWRRRRSAAAA</sequence>
<comment type="similarity">
    <text evidence="2">Belongs to the plakin or cytolinker family.</text>
</comment>
<dbReference type="InterPro" id="IPR001101">
    <property type="entry name" value="Plectin_repeat"/>
</dbReference>
<dbReference type="GO" id="GO:0042995">
    <property type="term" value="C:cell projection"/>
    <property type="evidence" value="ECO:0007669"/>
    <property type="project" value="UniProtKB-SubCell"/>
</dbReference>
<dbReference type="GO" id="GO:0045095">
    <property type="term" value="C:keratin filament"/>
    <property type="evidence" value="ECO:0007669"/>
    <property type="project" value="TreeGrafter"/>
</dbReference>
<feature type="compositionally biased region" description="Low complexity" evidence="7">
    <location>
        <begin position="448"/>
        <end position="460"/>
    </location>
</feature>
<dbReference type="Proteomes" id="UP000694410">
    <property type="component" value="Unplaced"/>
</dbReference>
<dbReference type="GO" id="GO:0016020">
    <property type="term" value="C:membrane"/>
    <property type="evidence" value="ECO:0007669"/>
    <property type="project" value="TreeGrafter"/>
</dbReference>
<protein>
    <recommendedName>
        <fullName evidence="10">Plectin</fullName>
    </recommendedName>
</protein>
<dbReference type="SUPFAM" id="SSF75399">
    <property type="entry name" value="Plakin repeat"/>
    <property type="match status" value="2"/>
</dbReference>
<dbReference type="GO" id="GO:0070161">
    <property type="term" value="C:anchoring junction"/>
    <property type="evidence" value="ECO:0007669"/>
    <property type="project" value="UniProtKB-SubCell"/>
</dbReference>
<evidence type="ECO:0000256" key="7">
    <source>
        <dbReference type="SAM" id="MobiDB-lite"/>
    </source>
</evidence>
<evidence type="ECO:0000313" key="8">
    <source>
        <dbReference type="Ensembl" id="ENSCCEP00000000306.1"/>
    </source>
</evidence>
<dbReference type="GO" id="GO:0005198">
    <property type="term" value="F:structural molecule activity"/>
    <property type="evidence" value="ECO:0007669"/>
    <property type="project" value="TreeGrafter"/>
</dbReference>
<name>A0A8C0Z7L0_CYACU</name>
<keyword evidence="4" id="KW-0677">Repeat</keyword>
<keyword evidence="5" id="KW-0965">Cell junction</keyword>
<proteinExistence type="inferred from homology"/>
<evidence type="ECO:0000256" key="5">
    <source>
        <dbReference type="ARBA" id="ARBA00022949"/>
    </source>
</evidence>
<evidence type="ECO:0000256" key="6">
    <source>
        <dbReference type="ARBA" id="ARBA00023054"/>
    </source>
</evidence>
<dbReference type="PANTHER" id="PTHR23169">
    <property type="entry name" value="ENVOPLAKIN"/>
    <property type="match status" value="1"/>
</dbReference>
<dbReference type="AlphaFoldDB" id="A0A8C0Z7L0"/>
<comment type="subcellular location">
    <subcellularLocation>
        <location evidence="1">Cell junction</location>
    </subcellularLocation>
</comment>
<organism evidence="8 9">
    <name type="scientific">Cyanistes caeruleus</name>
    <name type="common">Eurasian blue tit</name>
    <name type="synonym">Parus caeruleus</name>
    <dbReference type="NCBI Taxonomy" id="156563"/>
    <lineage>
        <taxon>Eukaryota</taxon>
        <taxon>Metazoa</taxon>
        <taxon>Chordata</taxon>
        <taxon>Craniata</taxon>
        <taxon>Vertebrata</taxon>
        <taxon>Euteleostomi</taxon>
        <taxon>Archelosauria</taxon>
        <taxon>Archosauria</taxon>
        <taxon>Dinosauria</taxon>
        <taxon>Saurischia</taxon>
        <taxon>Theropoda</taxon>
        <taxon>Coelurosauria</taxon>
        <taxon>Aves</taxon>
        <taxon>Neognathae</taxon>
        <taxon>Neoaves</taxon>
        <taxon>Telluraves</taxon>
        <taxon>Australaves</taxon>
        <taxon>Passeriformes</taxon>
        <taxon>Paridae</taxon>
        <taxon>Cyanistes</taxon>
    </lineage>
</organism>
<dbReference type="SMART" id="SM00250">
    <property type="entry name" value="PLEC"/>
    <property type="match status" value="8"/>
</dbReference>
<evidence type="ECO:0000256" key="4">
    <source>
        <dbReference type="ARBA" id="ARBA00022737"/>
    </source>
</evidence>
<dbReference type="GO" id="GO:0042060">
    <property type="term" value="P:wound healing"/>
    <property type="evidence" value="ECO:0007669"/>
    <property type="project" value="TreeGrafter"/>
</dbReference>
<evidence type="ECO:0000256" key="3">
    <source>
        <dbReference type="ARBA" id="ARBA00022553"/>
    </source>
</evidence>
<reference evidence="8" key="2">
    <citation type="submission" date="2025-09" db="UniProtKB">
        <authorList>
            <consortium name="Ensembl"/>
        </authorList>
    </citation>
    <scope>IDENTIFICATION</scope>
</reference>
<dbReference type="Pfam" id="PF00681">
    <property type="entry name" value="Plectin"/>
    <property type="match status" value="5"/>
</dbReference>
<dbReference type="PANTHER" id="PTHR23169:SF21">
    <property type="entry name" value="EPIPLAKIN"/>
    <property type="match status" value="1"/>
</dbReference>
<reference evidence="8" key="1">
    <citation type="submission" date="2025-08" db="UniProtKB">
        <authorList>
            <consortium name="Ensembl"/>
        </authorList>
    </citation>
    <scope>IDENTIFICATION</scope>
</reference>
<dbReference type="GO" id="GO:0005737">
    <property type="term" value="C:cytoplasm"/>
    <property type="evidence" value="ECO:0007669"/>
    <property type="project" value="TreeGrafter"/>
</dbReference>
<keyword evidence="6" id="KW-0175">Coiled coil</keyword>
<dbReference type="InterPro" id="IPR035915">
    <property type="entry name" value="Plakin_repeat_sf"/>
</dbReference>